<evidence type="ECO:0000313" key="2">
    <source>
        <dbReference type="EMBL" id="OMD40855.1"/>
    </source>
</evidence>
<dbReference type="PANTHER" id="PTHR36503:SF2">
    <property type="entry name" value="BLR2408 PROTEIN"/>
    <property type="match status" value="1"/>
</dbReference>
<keyword evidence="2" id="KW-0560">Oxidoreductase</keyword>
<dbReference type="Proteomes" id="UP000187412">
    <property type="component" value="Unassembled WGS sequence"/>
</dbReference>
<evidence type="ECO:0000313" key="3">
    <source>
        <dbReference type="Proteomes" id="UP000187412"/>
    </source>
</evidence>
<dbReference type="InterPro" id="IPR004360">
    <property type="entry name" value="Glyas_Fos-R_dOase_dom"/>
</dbReference>
<keyword evidence="2" id="KW-0223">Dioxygenase</keyword>
<dbReference type="EMBL" id="MPTB01000049">
    <property type="protein sequence ID" value="OMD40855.1"/>
    <property type="molecule type" value="Genomic_DNA"/>
</dbReference>
<name>A0ABX3GZT4_PAEBO</name>
<dbReference type="SUPFAM" id="SSF54593">
    <property type="entry name" value="Glyoxalase/Bleomycin resistance protein/Dihydroxybiphenyl dioxygenase"/>
    <property type="match status" value="1"/>
</dbReference>
<dbReference type="PANTHER" id="PTHR36503">
    <property type="entry name" value="BLR2520 PROTEIN"/>
    <property type="match status" value="1"/>
</dbReference>
<dbReference type="PROSITE" id="PS51819">
    <property type="entry name" value="VOC"/>
    <property type="match status" value="1"/>
</dbReference>
<protein>
    <submittedName>
        <fullName evidence="2">Extradiol dioxygenase</fullName>
    </submittedName>
</protein>
<evidence type="ECO:0000259" key="1">
    <source>
        <dbReference type="PROSITE" id="PS51819"/>
    </source>
</evidence>
<dbReference type="InterPro" id="IPR037523">
    <property type="entry name" value="VOC_core"/>
</dbReference>
<dbReference type="GO" id="GO:0051213">
    <property type="term" value="F:dioxygenase activity"/>
    <property type="evidence" value="ECO:0007669"/>
    <property type="project" value="UniProtKB-KW"/>
</dbReference>
<dbReference type="Gene3D" id="3.10.180.10">
    <property type="entry name" value="2,3-Dihydroxybiphenyl 1,2-Dioxygenase, domain 1"/>
    <property type="match status" value="1"/>
</dbReference>
<dbReference type="Pfam" id="PF00903">
    <property type="entry name" value="Glyoxalase"/>
    <property type="match status" value="1"/>
</dbReference>
<accession>A0ABX3GZT4</accession>
<dbReference type="InterPro" id="IPR029068">
    <property type="entry name" value="Glyas_Bleomycin-R_OHBP_Dase"/>
</dbReference>
<gene>
    <name evidence="2" type="ORF">BSK56_28285</name>
</gene>
<feature type="domain" description="VOC" evidence="1">
    <location>
        <begin position="3"/>
        <end position="129"/>
    </location>
</feature>
<sequence>MAGQIWINLPVKDINKSKDFFTEIGFSLNQGPGNADDKASLVIGDKNVIVMLFTESTFERFTGNDIADTTKGTEVLFTIGADRKEEVDEMVTKVVKAGGSIYGKPHDQGWMYGAGFADLDGHRWNVLYMDMSKFPAE</sequence>
<reference evidence="2 3" key="1">
    <citation type="submission" date="2016-10" db="EMBL/GenBank/DDBJ databases">
        <title>Paenibacillus species isolates.</title>
        <authorList>
            <person name="Beno S.M."/>
        </authorList>
    </citation>
    <scope>NUCLEOTIDE SEQUENCE [LARGE SCALE GENOMIC DNA]</scope>
    <source>
        <strain evidence="2 3">FSL H7-0744</strain>
    </source>
</reference>
<dbReference type="RefSeq" id="WP_076113775.1">
    <property type="nucleotide sequence ID" value="NZ_MPTB01000049.1"/>
</dbReference>
<organism evidence="2 3">
    <name type="scientific">Paenibacillus borealis</name>
    <dbReference type="NCBI Taxonomy" id="160799"/>
    <lineage>
        <taxon>Bacteria</taxon>
        <taxon>Bacillati</taxon>
        <taxon>Bacillota</taxon>
        <taxon>Bacilli</taxon>
        <taxon>Bacillales</taxon>
        <taxon>Paenibacillaceae</taxon>
        <taxon>Paenibacillus</taxon>
    </lineage>
</organism>
<proteinExistence type="predicted"/>
<comment type="caution">
    <text evidence="2">The sequence shown here is derived from an EMBL/GenBank/DDBJ whole genome shotgun (WGS) entry which is preliminary data.</text>
</comment>
<keyword evidence="3" id="KW-1185">Reference proteome</keyword>